<sequence length="166" mass="17431">MFQKNKGFTLIELLVVIAIIAVLASIALISLAPAQKAGRDARRIADLRQMQSILQLYYNACGFYPGAAISGGTCAGGGIADDTLVAWVGAGGLGEVLEGSALIPAGKTPNDPLAGVDYHYARGLNGTSYVLQAVLETDNNVFQQDTDGTVFGVPCDDANRDYCIQF</sequence>
<dbReference type="AlphaFoldDB" id="A0A1G2GRC9"/>
<dbReference type="Proteomes" id="UP000179106">
    <property type="component" value="Unassembled WGS sequence"/>
</dbReference>
<evidence type="ECO:0008006" key="4">
    <source>
        <dbReference type="Google" id="ProtNLM"/>
    </source>
</evidence>
<dbReference type="SUPFAM" id="SSF54523">
    <property type="entry name" value="Pili subunits"/>
    <property type="match status" value="1"/>
</dbReference>
<gene>
    <name evidence="2" type="ORF">A3B25_00995</name>
</gene>
<evidence type="ECO:0000313" key="2">
    <source>
        <dbReference type="EMBL" id="OGZ52756.1"/>
    </source>
</evidence>
<dbReference type="NCBIfam" id="TIGR02532">
    <property type="entry name" value="IV_pilin_GFxxxE"/>
    <property type="match status" value="1"/>
</dbReference>
<evidence type="ECO:0000256" key="1">
    <source>
        <dbReference type="SAM" id="Phobius"/>
    </source>
</evidence>
<keyword evidence="1" id="KW-0812">Transmembrane</keyword>
<dbReference type="Gene3D" id="3.30.700.10">
    <property type="entry name" value="Glycoprotein, Type 4 Pilin"/>
    <property type="match status" value="1"/>
</dbReference>
<name>A0A1G2GRC9_9BACT</name>
<dbReference type="Pfam" id="PF07963">
    <property type="entry name" value="N_methyl"/>
    <property type="match status" value="1"/>
</dbReference>
<keyword evidence="1" id="KW-0472">Membrane</keyword>
<dbReference type="PANTHER" id="PTHR30093">
    <property type="entry name" value="GENERAL SECRETION PATHWAY PROTEIN G"/>
    <property type="match status" value="1"/>
</dbReference>
<evidence type="ECO:0000313" key="3">
    <source>
        <dbReference type="Proteomes" id="UP000179106"/>
    </source>
</evidence>
<protein>
    <recommendedName>
        <fullName evidence="4">Type II secretion system protein GspG C-terminal domain-containing protein</fullName>
    </recommendedName>
</protein>
<dbReference type="PROSITE" id="PS00409">
    <property type="entry name" value="PROKAR_NTER_METHYL"/>
    <property type="match status" value="1"/>
</dbReference>
<organism evidence="2 3">
    <name type="scientific">Candidatus Ryanbacteria bacterium RIFCSPLOWO2_01_FULL_48_26</name>
    <dbReference type="NCBI Taxonomy" id="1802126"/>
    <lineage>
        <taxon>Bacteria</taxon>
        <taxon>Candidatus Ryaniibacteriota</taxon>
    </lineage>
</organism>
<keyword evidence="1" id="KW-1133">Transmembrane helix</keyword>
<accession>A0A1G2GRC9</accession>
<dbReference type="STRING" id="1802126.A3B25_00995"/>
<dbReference type="InterPro" id="IPR012902">
    <property type="entry name" value="N_methyl_site"/>
</dbReference>
<feature type="transmembrane region" description="Helical" evidence="1">
    <location>
        <begin position="13"/>
        <end position="34"/>
    </location>
</feature>
<reference evidence="2 3" key="1">
    <citation type="journal article" date="2016" name="Nat. Commun.">
        <title>Thousands of microbial genomes shed light on interconnected biogeochemical processes in an aquifer system.</title>
        <authorList>
            <person name="Anantharaman K."/>
            <person name="Brown C.T."/>
            <person name="Hug L.A."/>
            <person name="Sharon I."/>
            <person name="Castelle C.J."/>
            <person name="Probst A.J."/>
            <person name="Thomas B.C."/>
            <person name="Singh A."/>
            <person name="Wilkins M.J."/>
            <person name="Karaoz U."/>
            <person name="Brodie E.L."/>
            <person name="Williams K.H."/>
            <person name="Hubbard S.S."/>
            <person name="Banfield J.F."/>
        </authorList>
    </citation>
    <scope>NUCLEOTIDE SEQUENCE [LARGE SCALE GENOMIC DNA]</scope>
</reference>
<comment type="caution">
    <text evidence="2">The sequence shown here is derived from an EMBL/GenBank/DDBJ whole genome shotgun (WGS) entry which is preliminary data.</text>
</comment>
<dbReference type="InterPro" id="IPR045584">
    <property type="entry name" value="Pilin-like"/>
</dbReference>
<dbReference type="EMBL" id="MHNW01000040">
    <property type="protein sequence ID" value="OGZ52756.1"/>
    <property type="molecule type" value="Genomic_DNA"/>
</dbReference>
<proteinExistence type="predicted"/>